<protein>
    <recommendedName>
        <fullName evidence="4">RING-type E3 ubiquitin transferase</fullName>
    </recommendedName>
</protein>
<sequence>MSALPVSVGIALLAVAAFAGVYGRRQHRRSALVRATETTDVRDVREEGRIELRGTVRAAEPFDSPIRGHPAALAAWEVEEWDERGNSEMWETRAEGVYATPFALDDGTGRVTVDVGDHVSDVSSGTGIHEIQVGPIDVDRLTDVGVSADDVLAVLDEFAVGVSVPPDADPPERIADFVRGEAGLAGQSDSVTNVLDFGTAHGERRYYEGVLAPGDDVYVLGHARATEGATHPLKPEGVVVTPVEGETFIVSDRPESELVDAFGAYRYAYAGAALAAAVGVGVLAVGLGVV</sequence>
<gene>
    <name evidence="2" type="ORF">GCM10009037_10190</name>
</gene>
<proteinExistence type="predicted"/>
<dbReference type="Proteomes" id="UP000628840">
    <property type="component" value="Unassembled WGS sequence"/>
</dbReference>
<organism evidence="2 3">
    <name type="scientific">Halarchaeum grantii</name>
    <dbReference type="NCBI Taxonomy" id="1193105"/>
    <lineage>
        <taxon>Archaea</taxon>
        <taxon>Methanobacteriati</taxon>
        <taxon>Methanobacteriota</taxon>
        <taxon>Stenosarchaea group</taxon>
        <taxon>Halobacteria</taxon>
        <taxon>Halobacteriales</taxon>
        <taxon>Halobacteriaceae</taxon>
    </lineage>
</organism>
<reference evidence="2 3" key="1">
    <citation type="journal article" date="2019" name="Int. J. Syst. Evol. Microbiol.">
        <title>The Global Catalogue of Microorganisms (GCM) 10K type strain sequencing project: providing services to taxonomists for standard genome sequencing and annotation.</title>
        <authorList>
            <consortium name="The Broad Institute Genomics Platform"/>
            <consortium name="The Broad Institute Genome Sequencing Center for Infectious Disease"/>
            <person name="Wu L."/>
            <person name="Ma J."/>
        </authorList>
    </citation>
    <scope>NUCLEOTIDE SEQUENCE [LARGE SCALE GENOMIC DNA]</scope>
    <source>
        <strain evidence="2 3">JCM 19585</strain>
    </source>
</reference>
<evidence type="ECO:0000313" key="2">
    <source>
        <dbReference type="EMBL" id="GGL28495.1"/>
    </source>
</evidence>
<comment type="caution">
    <text evidence="2">The sequence shown here is derived from an EMBL/GenBank/DDBJ whole genome shotgun (WGS) entry which is preliminary data.</text>
</comment>
<feature type="transmembrane region" description="Helical" evidence="1">
    <location>
        <begin position="267"/>
        <end position="289"/>
    </location>
</feature>
<dbReference type="EMBL" id="BMPF01000001">
    <property type="protein sequence ID" value="GGL28495.1"/>
    <property type="molecule type" value="Genomic_DNA"/>
</dbReference>
<keyword evidence="1" id="KW-1133">Transmembrane helix</keyword>
<keyword evidence="1" id="KW-0472">Membrane</keyword>
<dbReference type="AlphaFoldDB" id="A0A830FAX6"/>
<dbReference type="RefSeq" id="WP_188879906.1">
    <property type="nucleotide sequence ID" value="NZ_BMPF01000001.1"/>
</dbReference>
<keyword evidence="3" id="KW-1185">Reference proteome</keyword>
<dbReference type="OrthoDB" id="170690at2157"/>
<evidence type="ECO:0000313" key="3">
    <source>
        <dbReference type="Proteomes" id="UP000628840"/>
    </source>
</evidence>
<accession>A0A830FAX6</accession>
<evidence type="ECO:0000256" key="1">
    <source>
        <dbReference type="SAM" id="Phobius"/>
    </source>
</evidence>
<keyword evidence="1" id="KW-0812">Transmembrane</keyword>
<name>A0A830FAX6_9EURY</name>
<evidence type="ECO:0008006" key="4">
    <source>
        <dbReference type="Google" id="ProtNLM"/>
    </source>
</evidence>